<dbReference type="Gene3D" id="3.30.70.270">
    <property type="match status" value="1"/>
</dbReference>
<gene>
    <name evidence="7" type="ORF">ACFP56_19560</name>
</gene>
<dbReference type="PROSITE" id="PS50113">
    <property type="entry name" value="PAC"/>
    <property type="match status" value="1"/>
</dbReference>
<dbReference type="InterPro" id="IPR001633">
    <property type="entry name" value="EAL_dom"/>
</dbReference>
<dbReference type="Pfam" id="PF08447">
    <property type="entry name" value="PAS_3"/>
    <property type="match status" value="1"/>
</dbReference>
<reference evidence="8" key="1">
    <citation type="journal article" date="2019" name="Int. J. Syst. Evol. Microbiol.">
        <title>The Global Catalogue of Microorganisms (GCM) 10K type strain sequencing project: providing services to taxonomists for standard genome sequencing and annotation.</title>
        <authorList>
            <consortium name="The Broad Institute Genomics Platform"/>
            <consortium name="The Broad Institute Genome Sequencing Center for Infectious Disease"/>
            <person name="Wu L."/>
            <person name="Ma J."/>
        </authorList>
    </citation>
    <scope>NUCLEOTIDE SEQUENCE [LARGE SCALE GENOMIC DNA]</scope>
    <source>
        <strain evidence="8">PCU 280</strain>
    </source>
</reference>
<dbReference type="SMART" id="SM00267">
    <property type="entry name" value="GGDEF"/>
    <property type="match status" value="1"/>
</dbReference>
<dbReference type="InterPro" id="IPR043128">
    <property type="entry name" value="Rev_trsase/Diguanyl_cyclase"/>
</dbReference>
<evidence type="ECO:0000259" key="6">
    <source>
        <dbReference type="PROSITE" id="PS50887"/>
    </source>
</evidence>
<proteinExistence type="predicted"/>
<feature type="domain" description="PAC" evidence="4">
    <location>
        <begin position="528"/>
        <end position="580"/>
    </location>
</feature>
<dbReference type="Pfam" id="PF00563">
    <property type="entry name" value="EAL"/>
    <property type="match status" value="1"/>
</dbReference>
<dbReference type="InterPro" id="IPR046335">
    <property type="entry name" value="LacI/GalR-like_sensor"/>
</dbReference>
<name>A0ABW1VAM0_9BACL</name>
<keyword evidence="3" id="KW-0804">Transcription</keyword>
<dbReference type="InterPro" id="IPR028082">
    <property type="entry name" value="Peripla_BP_I"/>
</dbReference>
<dbReference type="InterPro" id="IPR000160">
    <property type="entry name" value="GGDEF_dom"/>
</dbReference>
<dbReference type="RefSeq" id="WP_379237747.1">
    <property type="nucleotide sequence ID" value="NZ_JBHSTE010000007.1"/>
</dbReference>
<evidence type="ECO:0000259" key="5">
    <source>
        <dbReference type="PROSITE" id="PS50883"/>
    </source>
</evidence>
<dbReference type="EMBL" id="JBHSTE010000007">
    <property type="protein sequence ID" value="MFC6334832.1"/>
    <property type="molecule type" value="Genomic_DNA"/>
</dbReference>
<dbReference type="Proteomes" id="UP001596233">
    <property type="component" value="Unassembled WGS sequence"/>
</dbReference>
<evidence type="ECO:0000256" key="2">
    <source>
        <dbReference type="ARBA" id="ARBA00023125"/>
    </source>
</evidence>
<dbReference type="InterPro" id="IPR035919">
    <property type="entry name" value="EAL_sf"/>
</dbReference>
<dbReference type="PANTHER" id="PTHR44757:SF2">
    <property type="entry name" value="BIOFILM ARCHITECTURE MAINTENANCE PROTEIN MBAA"/>
    <property type="match status" value="1"/>
</dbReference>
<dbReference type="InterPro" id="IPR029787">
    <property type="entry name" value="Nucleotide_cyclase"/>
</dbReference>
<evidence type="ECO:0000259" key="4">
    <source>
        <dbReference type="PROSITE" id="PS50113"/>
    </source>
</evidence>
<dbReference type="PANTHER" id="PTHR44757">
    <property type="entry name" value="DIGUANYLATE CYCLASE DGCP"/>
    <property type="match status" value="1"/>
</dbReference>
<evidence type="ECO:0000256" key="3">
    <source>
        <dbReference type="ARBA" id="ARBA00023163"/>
    </source>
</evidence>
<organism evidence="7 8">
    <name type="scientific">Paenibacillus septentrionalis</name>
    <dbReference type="NCBI Taxonomy" id="429342"/>
    <lineage>
        <taxon>Bacteria</taxon>
        <taxon>Bacillati</taxon>
        <taxon>Bacillota</taxon>
        <taxon>Bacilli</taxon>
        <taxon>Bacillales</taxon>
        <taxon>Paenibacillaceae</taxon>
        <taxon>Paenibacillus</taxon>
    </lineage>
</organism>
<dbReference type="CDD" id="cd01948">
    <property type="entry name" value="EAL"/>
    <property type="match status" value="1"/>
</dbReference>
<dbReference type="InterPro" id="IPR013655">
    <property type="entry name" value="PAS_fold_3"/>
</dbReference>
<dbReference type="PROSITE" id="PS50883">
    <property type="entry name" value="EAL"/>
    <property type="match status" value="1"/>
</dbReference>
<dbReference type="SUPFAM" id="SSF53822">
    <property type="entry name" value="Periplasmic binding protein-like I"/>
    <property type="match status" value="1"/>
</dbReference>
<dbReference type="SMART" id="SM00052">
    <property type="entry name" value="EAL"/>
    <property type="match status" value="1"/>
</dbReference>
<dbReference type="PROSITE" id="PS50887">
    <property type="entry name" value="GGDEF"/>
    <property type="match status" value="1"/>
</dbReference>
<accession>A0ABW1VAM0</accession>
<dbReference type="CDD" id="cd01949">
    <property type="entry name" value="GGDEF"/>
    <property type="match status" value="1"/>
</dbReference>
<keyword evidence="1" id="KW-0805">Transcription regulation</keyword>
<feature type="domain" description="GGDEF" evidence="6">
    <location>
        <begin position="603"/>
        <end position="735"/>
    </location>
</feature>
<dbReference type="SUPFAM" id="SSF55073">
    <property type="entry name" value="Nucleotide cyclase"/>
    <property type="match status" value="1"/>
</dbReference>
<evidence type="ECO:0000313" key="8">
    <source>
        <dbReference type="Proteomes" id="UP001596233"/>
    </source>
</evidence>
<dbReference type="SUPFAM" id="SSF55785">
    <property type="entry name" value="PYP-like sensor domain (PAS domain)"/>
    <property type="match status" value="1"/>
</dbReference>
<protein>
    <submittedName>
        <fullName evidence="7">EAL domain-containing protein</fullName>
    </submittedName>
</protein>
<dbReference type="Gene3D" id="3.20.20.450">
    <property type="entry name" value="EAL domain"/>
    <property type="match status" value="1"/>
</dbReference>
<dbReference type="Pfam" id="PF13377">
    <property type="entry name" value="Peripla_BP_3"/>
    <property type="match status" value="1"/>
</dbReference>
<dbReference type="SUPFAM" id="SSF141868">
    <property type="entry name" value="EAL domain-like"/>
    <property type="match status" value="1"/>
</dbReference>
<dbReference type="Pfam" id="PF00990">
    <property type="entry name" value="GGDEF"/>
    <property type="match status" value="1"/>
</dbReference>
<dbReference type="Gene3D" id="3.40.50.2300">
    <property type="match status" value="2"/>
</dbReference>
<evidence type="ECO:0000313" key="7">
    <source>
        <dbReference type="EMBL" id="MFC6334832.1"/>
    </source>
</evidence>
<evidence type="ECO:0000256" key="1">
    <source>
        <dbReference type="ARBA" id="ARBA00023015"/>
    </source>
</evidence>
<dbReference type="NCBIfam" id="TIGR00254">
    <property type="entry name" value="GGDEF"/>
    <property type="match status" value="1"/>
</dbReference>
<comment type="caution">
    <text evidence="7">The sequence shown here is derived from an EMBL/GenBank/DDBJ whole genome shotgun (WGS) entry which is preliminary data.</text>
</comment>
<dbReference type="CDD" id="cd06267">
    <property type="entry name" value="PBP1_LacI_sugar_binding-like"/>
    <property type="match status" value="1"/>
</dbReference>
<dbReference type="InterPro" id="IPR052155">
    <property type="entry name" value="Biofilm_reg_signaling"/>
</dbReference>
<keyword evidence="2" id="KW-0238">DNA-binding</keyword>
<sequence length="1017" mass="117380">MNRQWTLGVLTPFLGGNYYADVIQNIHKVADQLNVNLIIIRTGGKYYDVPIAMNRIDGWIVVTDAVEDHFLKQLEERYQKPVITIAKDVRRLKMKGGMVVADNQTAAYEAVLHLYKHGHRKIGYIGSKTMYDMKHRFRGYMMAMNELGLDIKTDYIYELRDNTVFGGKQAADQLIADRFPISAAVVSTDLCGFGIIEKLLEKGYRVPEHFALIGFDNSSTARHAVVPITSVEQNIKALILRALEKLLALIEDDEQPFEVDMLPCHMIARRSCGCAANEHELLQEQAEIGEYANYINALRTENNVNYEFNRYILSYQFKNIKDLSALLKNYFNWGAIMRQQGYNANKEPKLKIHDYYHFASENDKFSNLDELRYEALYNNPPIFSSQSISEDNEVVYVIPYRLTQNNWSLISFGTSFEKTIVRSTDYMRVVHLFDIISNTFDRIDLLDESARLNERYQGLKARHEVYSRLTEDILFEIDFAKKKVWLNRKRRFQVKNSPLLGLEVFVHQDDMPLLRKHFYEHYRDNKPFYTELRIQDTKGNYYLANISAESTRDNMGNIQKLIGSIRDISKPRMKNDGMSMLNSVVNRRHLYEEIKSVIQDGENKFALCVLDIDNFKLINDLYGHHIGDDVIEQISEELVHISKPGDHVSRFGGDEFVILYKYEQVNEVDQFAAKLSERIAHRMNLVNRDLNLSVSMGISLFPNDGKDYDELLKKANIALFQVKHNGKNNYAKFDQHMVHFQQDKRKMEKVLRDALVNQNFVLVFQPQVYARTKRFYGVEVLLRLRTENGTILTPDQFIPIAEAAGLIVPIGAWVIRAACEQGMAWIREGFDPIKISINISGLQLKSIQFLSNVKAILEETGMNPANLTFEITESTIIDQSYAVLNVIEEIRKLGISVAIDDFGISYSSLSVLKNFPIEILKIDKSFVREMVTDEKGYKIVNAIINIAKSLDMKIVAEGVEDSTQLELLDELGCQFIQGYYISRPINEIEIERFLVNRTVMQQRYLIETKKHKEGKTT</sequence>
<feature type="domain" description="EAL" evidence="5">
    <location>
        <begin position="744"/>
        <end position="998"/>
    </location>
</feature>
<dbReference type="InterPro" id="IPR000700">
    <property type="entry name" value="PAS-assoc_C"/>
</dbReference>
<dbReference type="InterPro" id="IPR035965">
    <property type="entry name" value="PAS-like_dom_sf"/>
</dbReference>
<dbReference type="Gene3D" id="3.30.450.20">
    <property type="entry name" value="PAS domain"/>
    <property type="match status" value="1"/>
</dbReference>
<keyword evidence="8" id="KW-1185">Reference proteome</keyword>